<dbReference type="InterPro" id="IPR042095">
    <property type="entry name" value="SUMF_sf"/>
</dbReference>
<feature type="region of interest" description="Disordered" evidence="1">
    <location>
        <begin position="502"/>
        <end position="532"/>
    </location>
</feature>
<keyword evidence="2" id="KW-0472">Membrane</keyword>
<dbReference type="EMBL" id="CP080507">
    <property type="protein sequence ID" value="QYM78183.1"/>
    <property type="molecule type" value="Genomic_DNA"/>
</dbReference>
<evidence type="ECO:0000256" key="1">
    <source>
        <dbReference type="SAM" id="MobiDB-lite"/>
    </source>
</evidence>
<organism evidence="4 5">
    <name type="scientific">Horticoccus luteus</name>
    <dbReference type="NCBI Taxonomy" id="2862869"/>
    <lineage>
        <taxon>Bacteria</taxon>
        <taxon>Pseudomonadati</taxon>
        <taxon>Verrucomicrobiota</taxon>
        <taxon>Opitutia</taxon>
        <taxon>Opitutales</taxon>
        <taxon>Opitutaceae</taxon>
        <taxon>Horticoccus</taxon>
    </lineage>
</organism>
<gene>
    <name evidence="4" type="ORF">K0B96_12830</name>
</gene>
<dbReference type="Gene3D" id="3.90.1580.10">
    <property type="entry name" value="paralog of FGE (formylglycine-generating enzyme)"/>
    <property type="match status" value="1"/>
</dbReference>
<keyword evidence="2" id="KW-1133">Transmembrane helix</keyword>
<dbReference type="KEGG" id="ole:K0B96_12830"/>
<name>A0A8F9TUT9_9BACT</name>
<evidence type="ECO:0000313" key="4">
    <source>
        <dbReference type="EMBL" id="QYM78183.1"/>
    </source>
</evidence>
<evidence type="ECO:0000256" key="2">
    <source>
        <dbReference type="SAM" id="Phobius"/>
    </source>
</evidence>
<evidence type="ECO:0000313" key="5">
    <source>
        <dbReference type="Proteomes" id="UP000825051"/>
    </source>
</evidence>
<accession>A0A8F9TUT9</accession>
<dbReference type="InterPro" id="IPR016187">
    <property type="entry name" value="CTDL_fold"/>
</dbReference>
<feature type="domain" description="Sulfatase-modifying factor enzyme-like" evidence="3">
    <location>
        <begin position="428"/>
        <end position="492"/>
    </location>
</feature>
<dbReference type="InterPro" id="IPR005532">
    <property type="entry name" value="SUMF_dom"/>
</dbReference>
<keyword evidence="2" id="KW-0812">Transmembrane</keyword>
<dbReference type="Pfam" id="PF03781">
    <property type="entry name" value="FGE-sulfatase"/>
    <property type="match status" value="1"/>
</dbReference>
<dbReference type="Proteomes" id="UP000825051">
    <property type="component" value="Chromosome"/>
</dbReference>
<keyword evidence="5" id="KW-1185">Reference proteome</keyword>
<feature type="transmembrane region" description="Helical" evidence="2">
    <location>
        <begin position="12"/>
        <end position="32"/>
    </location>
</feature>
<proteinExistence type="predicted"/>
<dbReference type="RefSeq" id="WP_220161287.1">
    <property type="nucleotide sequence ID" value="NZ_CP080507.1"/>
</dbReference>
<reference evidence="4" key="1">
    <citation type="submission" date="2021-08" db="EMBL/GenBank/DDBJ databases">
        <title>Genome of a novel bacterium of the phylum Verrucomicrobia, Oleiharenicola sp. KSB-15.</title>
        <authorList>
            <person name="Chung J.-H."/>
            <person name="Ahn J.-H."/>
            <person name="Yoon Y."/>
            <person name="Kim D.-Y."/>
            <person name="An S.-H."/>
            <person name="Park I."/>
            <person name="Yeon J."/>
        </authorList>
    </citation>
    <scope>NUCLEOTIDE SEQUENCE</scope>
    <source>
        <strain evidence="4">KSB-15</strain>
    </source>
</reference>
<dbReference type="SUPFAM" id="SSF56436">
    <property type="entry name" value="C-type lectin-like"/>
    <property type="match status" value="1"/>
</dbReference>
<evidence type="ECO:0000259" key="3">
    <source>
        <dbReference type="Pfam" id="PF03781"/>
    </source>
</evidence>
<dbReference type="AlphaFoldDB" id="A0A8F9TUT9"/>
<sequence>MSYEDAHHPVRWKRWILGALGVAALGALYYFLATLGPNIAAPGNATPAVTTLNAGQYKVSGDIAALERAAEAPGQTAAEQVATLETAIEKQRALNAAVAQVGRDQQERLERLERARASLAMAAKGAELEALLNEAEAEGTAGHAGRALAKYRAALALQHAINLSPADARLKDFARELQLTQRVERGDLAPLAAAVREAEERIAAATDAGDWDALVQALKDAREAQLTINQKFARSADANIGAIDRYDAELARYAARAQRTESDKRERGADAAMEARRWLDATAWYAMAQSVQRELNERFPQSRFASAERVEALEVKRQTAESAAPLDEVVALDREAAAFLRKRQILAAEDDVAKAAAQVAAVAAKWPKSTRLTPGLKLKLEFLLHAQGRLSAWQDGIYAQLLPLPGNERGLILRGPVDQRLYGAVMTDNPSRTRGDAQPVESVTWAEAQEFCQRTGWLLGAVVRLPTAHELEAAVASGAADAQLYARRGSVAEWLQAESAAPEAPVSPLAGRAGEPAGRSAATTTVDKKSRAADRGFRVVVEWPRE</sequence>
<protein>
    <submittedName>
        <fullName evidence="4">SUMF1/EgtB/PvdO family nonheme iron enzyme</fullName>
    </submittedName>
</protein>